<dbReference type="EMBL" id="QTUJ01000001">
    <property type="protein sequence ID" value="REF73446.1"/>
    <property type="molecule type" value="Genomic_DNA"/>
</dbReference>
<dbReference type="Proteomes" id="UP000256941">
    <property type="component" value="Unassembled WGS sequence"/>
</dbReference>
<dbReference type="RefSeq" id="WP_116221524.1">
    <property type="nucleotide sequence ID" value="NZ_CP038196.1"/>
</dbReference>
<feature type="domain" description="Transcriptional regulator-like" evidence="1">
    <location>
        <begin position="6"/>
        <end position="65"/>
    </location>
</feature>
<dbReference type="AlphaFoldDB" id="A0A3D9XSX1"/>
<sequence length="83" mass="9600">MPRYAEWRSRSAYDYIDTLTPAELAWEFLRRNETYREEYFRLSAAGQLETEAGRALAARWGLCFPRRPEPPGTKAAGDLVACR</sequence>
<comment type="caution">
    <text evidence="2">The sequence shown here is derived from an EMBL/GenBank/DDBJ whole genome shotgun (WGS) entry which is preliminary data.</text>
</comment>
<evidence type="ECO:0000313" key="3">
    <source>
        <dbReference type="Proteomes" id="UP000256941"/>
    </source>
</evidence>
<protein>
    <recommendedName>
        <fullName evidence="1">Transcriptional regulator-like domain-containing protein</fullName>
    </recommendedName>
</protein>
<gene>
    <name evidence="2" type="ORF">BDD41_2005</name>
</gene>
<accession>A0A3D9XSX1</accession>
<name>A0A3D9XSX1_PARVE</name>
<reference evidence="2 3" key="1">
    <citation type="submission" date="2018-08" db="EMBL/GenBank/DDBJ databases">
        <title>Genomic Encyclopedia of Archaeal and Bacterial Type Strains, Phase II (KMG-II): from individual species to whole genera.</title>
        <authorList>
            <person name="Goeker M."/>
        </authorList>
    </citation>
    <scope>NUCLEOTIDE SEQUENCE [LARGE SCALE GENOMIC DNA]</scope>
    <source>
        <strain evidence="2 3">DSM 17099</strain>
    </source>
</reference>
<evidence type="ECO:0000259" key="1">
    <source>
        <dbReference type="Pfam" id="PF20109"/>
    </source>
</evidence>
<dbReference type="Pfam" id="PF20109">
    <property type="entry name" value="Trans_reg_dom"/>
    <property type="match status" value="1"/>
</dbReference>
<organism evidence="2 3">
    <name type="scientific">Paracoccus versutus</name>
    <name type="common">Thiobacillus versutus</name>
    <dbReference type="NCBI Taxonomy" id="34007"/>
    <lineage>
        <taxon>Bacteria</taxon>
        <taxon>Pseudomonadati</taxon>
        <taxon>Pseudomonadota</taxon>
        <taxon>Alphaproteobacteria</taxon>
        <taxon>Rhodobacterales</taxon>
        <taxon>Paracoccaceae</taxon>
        <taxon>Paracoccus</taxon>
    </lineage>
</organism>
<dbReference type="InterPro" id="IPR045465">
    <property type="entry name" value="Trans_reg_dom"/>
</dbReference>
<evidence type="ECO:0000313" key="2">
    <source>
        <dbReference type="EMBL" id="REF73446.1"/>
    </source>
</evidence>
<proteinExistence type="predicted"/>